<dbReference type="EMBL" id="BOPG01000003">
    <property type="protein sequence ID" value="GIJ52829.1"/>
    <property type="molecule type" value="Genomic_DNA"/>
</dbReference>
<protein>
    <recommendedName>
        <fullName evidence="3">Pyrrolo-quinoline quinone repeat domain-containing protein</fullName>
    </recommendedName>
</protein>
<feature type="region of interest" description="Disordered" evidence="1">
    <location>
        <begin position="1"/>
        <end position="22"/>
    </location>
</feature>
<dbReference type="Gene3D" id="2.130.10.10">
    <property type="entry name" value="YVTN repeat-like/Quinoprotein amine dehydrogenase"/>
    <property type="match status" value="1"/>
</dbReference>
<feature type="compositionally biased region" description="Basic and acidic residues" evidence="1">
    <location>
        <begin position="10"/>
        <end position="22"/>
    </location>
</feature>
<dbReference type="Pfam" id="PF13360">
    <property type="entry name" value="PQQ_2"/>
    <property type="match status" value="1"/>
</dbReference>
<dbReference type="AlphaFoldDB" id="A0A8J3YW91"/>
<keyword evidence="2" id="KW-0812">Transmembrane</keyword>
<proteinExistence type="predicted"/>
<dbReference type="InterPro" id="IPR011047">
    <property type="entry name" value="Quinoprotein_ADH-like_sf"/>
</dbReference>
<dbReference type="SUPFAM" id="SSF50998">
    <property type="entry name" value="Quinoprotein alcohol dehydrogenase-like"/>
    <property type="match status" value="1"/>
</dbReference>
<evidence type="ECO:0000259" key="3">
    <source>
        <dbReference type="Pfam" id="PF13360"/>
    </source>
</evidence>
<dbReference type="InterPro" id="IPR015943">
    <property type="entry name" value="WD40/YVTN_repeat-like_dom_sf"/>
</dbReference>
<feature type="domain" description="Pyrrolo-quinoline quinone repeat" evidence="3">
    <location>
        <begin position="88"/>
        <end position="212"/>
    </location>
</feature>
<sequence length="469" mass="50224">MAETLIELGELDREDPPPADRRRPWPPPWLRLWLRPWQGPPNTRLRTALVVAVVAFAALVIGPATLPLPARFDGPSRIPGSGADEFFFAGDLVVVHSGNERVLRAYGLDGTLRWATAVPFQRAGPYPVVGGVLLVVTPTRPDEVVALDLATGQVRWTVDGDLSAVAEGVVVVGRGPVELETNIRIRNLTGIDPATGRELWHEVIPPLAAGERILRVSGFGSVRDVARARVRTDGTADVLDLRAGTWSTITGVPPAPSPWEEQVQPGTAAGYQVGIRAGDITLVFAVGSEPAEGAANIAQPGTLVAYGPGAGAPRWVRLTGTWAPALPCGPWVCLADGAKSQVLDPATGAELRRVGWPHVLSGNDRRLLGYTDADTDLDVAVFDAVTGRALSHHRGWHLVNQNYSDWTPIIHRDRGLTWTIAALSMETGTAYPLGTFEAAGERSCQSSATHVACSVRSGEIMVWRHVPSR</sequence>
<dbReference type="RefSeq" id="WP_203986251.1">
    <property type="nucleotide sequence ID" value="NZ_BOPG01000003.1"/>
</dbReference>
<feature type="transmembrane region" description="Helical" evidence="2">
    <location>
        <begin position="45"/>
        <end position="66"/>
    </location>
</feature>
<evidence type="ECO:0000313" key="4">
    <source>
        <dbReference type="EMBL" id="GIJ52829.1"/>
    </source>
</evidence>
<gene>
    <name evidence="4" type="ORF">Vau01_003450</name>
</gene>
<dbReference type="InterPro" id="IPR002372">
    <property type="entry name" value="PQQ_rpt_dom"/>
</dbReference>
<evidence type="ECO:0000313" key="5">
    <source>
        <dbReference type="Proteomes" id="UP000612585"/>
    </source>
</evidence>
<accession>A0A8J3YW91</accession>
<name>A0A8J3YW91_9ACTN</name>
<keyword evidence="2" id="KW-1133">Transmembrane helix</keyword>
<organism evidence="4 5">
    <name type="scientific">Virgisporangium aurantiacum</name>
    <dbReference type="NCBI Taxonomy" id="175570"/>
    <lineage>
        <taxon>Bacteria</taxon>
        <taxon>Bacillati</taxon>
        <taxon>Actinomycetota</taxon>
        <taxon>Actinomycetes</taxon>
        <taxon>Micromonosporales</taxon>
        <taxon>Micromonosporaceae</taxon>
        <taxon>Virgisporangium</taxon>
    </lineage>
</organism>
<reference evidence="4" key="1">
    <citation type="submission" date="2021-01" db="EMBL/GenBank/DDBJ databases">
        <title>Whole genome shotgun sequence of Virgisporangium aurantiacum NBRC 16421.</title>
        <authorList>
            <person name="Komaki H."/>
            <person name="Tamura T."/>
        </authorList>
    </citation>
    <scope>NUCLEOTIDE SEQUENCE</scope>
    <source>
        <strain evidence="4">NBRC 16421</strain>
    </source>
</reference>
<keyword evidence="2" id="KW-0472">Membrane</keyword>
<evidence type="ECO:0000256" key="1">
    <source>
        <dbReference type="SAM" id="MobiDB-lite"/>
    </source>
</evidence>
<comment type="caution">
    <text evidence="4">The sequence shown here is derived from an EMBL/GenBank/DDBJ whole genome shotgun (WGS) entry which is preliminary data.</text>
</comment>
<keyword evidence="5" id="KW-1185">Reference proteome</keyword>
<dbReference type="Proteomes" id="UP000612585">
    <property type="component" value="Unassembled WGS sequence"/>
</dbReference>
<evidence type="ECO:0000256" key="2">
    <source>
        <dbReference type="SAM" id="Phobius"/>
    </source>
</evidence>